<dbReference type="EMBL" id="PSZC01000004">
    <property type="protein sequence ID" value="PPJ38883.1"/>
    <property type="molecule type" value="Genomic_DNA"/>
</dbReference>
<name>A0A2S6AUL3_9NOCA</name>
<comment type="caution">
    <text evidence="1">The sequence shown here is derived from an EMBL/GenBank/DDBJ whole genome shotgun (WGS) entry which is preliminary data.</text>
</comment>
<evidence type="ECO:0000313" key="2">
    <source>
        <dbReference type="Proteomes" id="UP000239874"/>
    </source>
</evidence>
<organism evidence="1 2">
    <name type="scientific">Nocardia nova</name>
    <dbReference type="NCBI Taxonomy" id="37330"/>
    <lineage>
        <taxon>Bacteria</taxon>
        <taxon>Bacillati</taxon>
        <taxon>Actinomycetota</taxon>
        <taxon>Actinomycetes</taxon>
        <taxon>Mycobacteriales</taxon>
        <taxon>Nocardiaceae</taxon>
        <taxon>Nocardia</taxon>
    </lineage>
</organism>
<evidence type="ECO:0000313" key="1">
    <source>
        <dbReference type="EMBL" id="PPJ38883.1"/>
    </source>
</evidence>
<reference evidence="1 2" key="1">
    <citation type="submission" date="2018-02" db="EMBL/GenBank/DDBJ databases">
        <title>8 Nocardia nova and 1 Nocardia cyriacigeorgica strain used for evolution to TMP-SMX.</title>
        <authorList>
            <person name="Mehta H."/>
            <person name="Weng J."/>
            <person name="Shamoo Y."/>
        </authorList>
    </citation>
    <scope>NUCLEOTIDE SEQUENCE [LARGE SCALE GENOMIC DNA]</scope>
    <source>
        <strain evidence="1 2">MDA3139</strain>
    </source>
</reference>
<dbReference type="Proteomes" id="UP000239874">
    <property type="component" value="Unassembled WGS sequence"/>
</dbReference>
<dbReference type="OrthoDB" id="4319500at2"/>
<accession>A0A2S6AUL3</accession>
<proteinExistence type="predicted"/>
<gene>
    <name evidence="1" type="ORF">C5E45_08555</name>
</gene>
<dbReference type="RefSeq" id="WP_104375179.1">
    <property type="nucleotide sequence ID" value="NZ_PSZC01000004.1"/>
</dbReference>
<protein>
    <submittedName>
        <fullName evidence="1">Uncharacterized protein</fullName>
    </submittedName>
</protein>
<sequence length="334" mass="36741">MTTVLKMLLTDRHLTSYSDFLAEYDRCAAQLAPPVPPGYGPARTQFYQWLSGGLVGRPRDYHCRVLAEMFPGWTIEELFRSFDDAPTAGTARESALAATDNELAAFLGAEMSVHGVTLVYPTFELQLPPDKTHPAARRLHPSAISGKIGASGPGHSRNAFAALPENDVRALLYVASALQRRTSMSIDIRSDRDAVARNDRPYISFGLTCNGCTRLYLESTEHPLFTLHCNEAYDGPCPDRLELPNGTTYDLSGDHNIGLIARARPNPNLHPDRYWIFCAGSGSRGTAGASWYLANRWSLLQRRAGDREFVAVIAVGDNSDDTARIKHLMIDSAS</sequence>
<dbReference type="AlphaFoldDB" id="A0A2S6AUL3"/>